<evidence type="ECO:0000256" key="1">
    <source>
        <dbReference type="SAM" id="MobiDB-lite"/>
    </source>
</evidence>
<dbReference type="EMBL" id="JAIWYP010000010">
    <property type="protein sequence ID" value="KAH3752069.1"/>
    <property type="molecule type" value="Genomic_DNA"/>
</dbReference>
<name>A0A9D4DMM2_DREPO</name>
<evidence type="ECO:0000313" key="2">
    <source>
        <dbReference type="EMBL" id="KAH3752069.1"/>
    </source>
</evidence>
<proteinExistence type="predicted"/>
<organism evidence="2 3">
    <name type="scientific">Dreissena polymorpha</name>
    <name type="common">Zebra mussel</name>
    <name type="synonym">Mytilus polymorpha</name>
    <dbReference type="NCBI Taxonomy" id="45954"/>
    <lineage>
        <taxon>Eukaryota</taxon>
        <taxon>Metazoa</taxon>
        <taxon>Spiralia</taxon>
        <taxon>Lophotrochozoa</taxon>
        <taxon>Mollusca</taxon>
        <taxon>Bivalvia</taxon>
        <taxon>Autobranchia</taxon>
        <taxon>Heteroconchia</taxon>
        <taxon>Euheterodonta</taxon>
        <taxon>Imparidentia</taxon>
        <taxon>Neoheterodontei</taxon>
        <taxon>Myida</taxon>
        <taxon>Dreissenoidea</taxon>
        <taxon>Dreissenidae</taxon>
        <taxon>Dreissena</taxon>
    </lineage>
</organism>
<dbReference type="AlphaFoldDB" id="A0A9D4DMM2"/>
<evidence type="ECO:0000313" key="3">
    <source>
        <dbReference type="Proteomes" id="UP000828390"/>
    </source>
</evidence>
<reference evidence="2" key="1">
    <citation type="journal article" date="2019" name="bioRxiv">
        <title>The Genome of the Zebra Mussel, Dreissena polymorpha: A Resource for Invasive Species Research.</title>
        <authorList>
            <person name="McCartney M.A."/>
            <person name="Auch B."/>
            <person name="Kono T."/>
            <person name="Mallez S."/>
            <person name="Zhang Y."/>
            <person name="Obille A."/>
            <person name="Becker A."/>
            <person name="Abrahante J.E."/>
            <person name="Garbe J."/>
            <person name="Badalamenti J.P."/>
            <person name="Herman A."/>
            <person name="Mangelson H."/>
            <person name="Liachko I."/>
            <person name="Sullivan S."/>
            <person name="Sone E.D."/>
            <person name="Koren S."/>
            <person name="Silverstein K.A.T."/>
            <person name="Beckman K.B."/>
            <person name="Gohl D.M."/>
        </authorList>
    </citation>
    <scope>NUCLEOTIDE SEQUENCE</scope>
    <source>
        <strain evidence="2">Duluth1</strain>
        <tissue evidence="2">Whole animal</tissue>
    </source>
</reference>
<dbReference type="InterPro" id="IPR012337">
    <property type="entry name" value="RNaseH-like_sf"/>
</dbReference>
<comment type="caution">
    <text evidence="2">The sequence shown here is derived from an EMBL/GenBank/DDBJ whole genome shotgun (WGS) entry which is preliminary data.</text>
</comment>
<protein>
    <submittedName>
        <fullName evidence="2">Uncharacterized protein</fullName>
    </submittedName>
</protein>
<dbReference type="Proteomes" id="UP000828390">
    <property type="component" value="Unassembled WGS sequence"/>
</dbReference>
<reference evidence="2" key="2">
    <citation type="submission" date="2020-11" db="EMBL/GenBank/DDBJ databases">
        <authorList>
            <person name="McCartney M.A."/>
            <person name="Auch B."/>
            <person name="Kono T."/>
            <person name="Mallez S."/>
            <person name="Becker A."/>
            <person name="Gohl D.M."/>
            <person name="Silverstein K.A.T."/>
            <person name="Koren S."/>
            <person name="Bechman K.B."/>
            <person name="Herman A."/>
            <person name="Abrahante J.E."/>
            <person name="Garbe J."/>
        </authorList>
    </citation>
    <scope>NUCLEOTIDE SEQUENCE</scope>
    <source>
        <strain evidence="2">Duluth1</strain>
        <tissue evidence="2">Whole animal</tissue>
    </source>
</reference>
<dbReference type="SUPFAM" id="SSF53098">
    <property type="entry name" value="Ribonuclease H-like"/>
    <property type="match status" value="1"/>
</dbReference>
<feature type="region of interest" description="Disordered" evidence="1">
    <location>
        <begin position="132"/>
        <end position="185"/>
    </location>
</feature>
<accession>A0A9D4DMM2</accession>
<sequence length="326" mass="36603">MKLRDLKIKEPPLTEDDGEFIDQLIKLLEPFKTAATVLCGEKYLTVSLIFNYKKLLTLHVTAHDLDSETISRVKAAMLAAMICKHECSLVDPRFRDIQFITDQNITDALAAIKNKMSTIALRMGLMRQTAVTQEEAKATADDSDQPPQLNVLNDEEQSDDNNNYKEQEPAIVVEDTPEADNDKKPTSALGRLFDVFITKEESSAADKVKLELNCYLKESRAKLKGNPIDCFGYFAHLSRCDECTAISSDIEIVVFGSADGTIRFWHGDVRVQLRRGHLYVTMSRDKGTIVALGDKFLARKLIMLQVVRTKIIVSSLSARIFKGQLN</sequence>
<gene>
    <name evidence="2" type="ORF">DPMN_186679</name>
</gene>
<keyword evidence="3" id="KW-1185">Reference proteome</keyword>